<dbReference type="Gene3D" id="3.40.50.300">
    <property type="entry name" value="P-loop containing nucleotide triphosphate hydrolases"/>
    <property type="match status" value="1"/>
</dbReference>
<evidence type="ECO:0000259" key="4">
    <source>
        <dbReference type="PROSITE" id="PS50157"/>
    </source>
</evidence>
<feature type="domain" description="C2H2-type" evidence="4">
    <location>
        <begin position="495"/>
        <end position="519"/>
    </location>
</feature>
<dbReference type="Pfam" id="PF12756">
    <property type="entry name" value="zf-C2H2_2"/>
    <property type="match status" value="1"/>
</dbReference>
<name>A0A8H6QAM7_9EURO</name>
<dbReference type="Pfam" id="PF01926">
    <property type="entry name" value="MMR_HSR1"/>
    <property type="match status" value="1"/>
</dbReference>
<dbReference type="OrthoDB" id="8954335at2759"/>
<feature type="region of interest" description="Disordered" evidence="3">
    <location>
        <begin position="524"/>
        <end position="547"/>
    </location>
</feature>
<dbReference type="InterPro" id="IPR013087">
    <property type="entry name" value="Znf_C2H2_type"/>
</dbReference>
<evidence type="ECO:0000256" key="2">
    <source>
        <dbReference type="SAM" id="Coils"/>
    </source>
</evidence>
<gene>
    <name evidence="5" type="ORF">CNMCM5623_001810</name>
</gene>
<keyword evidence="1" id="KW-0863">Zinc-finger</keyword>
<dbReference type="EMBL" id="JACBAE010001254">
    <property type="protein sequence ID" value="KAF7168904.1"/>
    <property type="molecule type" value="Genomic_DNA"/>
</dbReference>
<feature type="coiled-coil region" evidence="2">
    <location>
        <begin position="249"/>
        <end position="381"/>
    </location>
</feature>
<organism evidence="5 6">
    <name type="scientific">Aspergillus felis</name>
    <dbReference type="NCBI Taxonomy" id="1287682"/>
    <lineage>
        <taxon>Eukaryota</taxon>
        <taxon>Fungi</taxon>
        <taxon>Dikarya</taxon>
        <taxon>Ascomycota</taxon>
        <taxon>Pezizomycotina</taxon>
        <taxon>Eurotiomycetes</taxon>
        <taxon>Eurotiomycetidae</taxon>
        <taxon>Eurotiales</taxon>
        <taxon>Aspergillaceae</taxon>
        <taxon>Aspergillus</taxon>
        <taxon>Aspergillus subgen. Fumigati</taxon>
    </lineage>
</organism>
<dbReference type="GO" id="GO:0005525">
    <property type="term" value="F:GTP binding"/>
    <property type="evidence" value="ECO:0007669"/>
    <property type="project" value="InterPro"/>
</dbReference>
<dbReference type="Gene3D" id="3.30.160.60">
    <property type="entry name" value="Classic Zinc Finger"/>
    <property type="match status" value="1"/>
</dbReference>
<protein>
    <recommendedName>
        <fullName evidence="4">C2H2-type domain-containing protein</fullName>
    </recommendedName>
</protein>
<dbReference type="AlphaFoldDB" id="A0A8H6QAM7"/>
<dbReference type="PROSITE" id="PS00028">
    <property type="entry name" value="ZINC_FINGER_C2H2_1"/>
    <property type="match status" value="3"/>
</dbReference>
<dbReference type="CDD" id="cd00882">
    <property type="entry name" value="Ras_like_GTPase"/>
    <property type="match status" value="1"/>
</dbReference>
<dbReference type="PROSITE" id="PS50157">
    <property type="entry name" value="ZINC_FINGER_C2H2_2"/>
    <property type="match status" value="1"/>
</dbReference>
<comment type="caution">
    <text evidence="5">The sequence shown here is derived from an EMBL/GenBank/DDBJ whole genome shotgun (WGS) entry which is preliminary data.</text>
</comment>
<dbReference type="SMART" id="SM00355">
    <property type="entry name" value="ZnF_C2H2"/>
    <property type="match status" value="3"/>
</dbReference>
<keyword evidence="1" id="KW-0862">Zinc</keyword>
<proteinExistence type="predicted"/>
<keyword evidence="1" id="KW-0479">Metal-binding</keyword>
<reference evidence="5" key="1">
    <citation type="submission" date="2020-06" db="EMBL/GenBank/DDBJ databases">
        <title>Draft genome sequences of strains closely related to Aspergillus parafelis and Aspergillus hiratsukae.</title>
        <authorList>
            <person name="Dos Santos R.A.C."/>
            <person name="Rivero-Menendez O."/>
            <person name="Steenwyk J.L."/>
            <person name="Mead M.E."/>
            <person name="Goldman G.H."/>
            <person name="Alastruey-Izquierdo A."/>
            <person name="Rokas A."/>
        </authorList>
    </citation>
    <scope>NUCLEOTIDE SEQUENCE</scope>
    <source>
        <strain evidence="5">CNM-CM5623</strain>
    </source>
</reference>
<dbReference type="InterPro" id="IPR006073">
    <property type="entry name" value="GTP-bd"/>
</dbReference>
<evidence type="ECO:0000313" key="6">
    <source>
        <dbReference type="Proteomes" id="UP000654922"/>
    </source>
</evidence>
<evidence type="ECO:0000256" key="3">
    <source>
        <dbReference type="SAM" id="MobiDB-lite"/>
    </source>
</evidence>
<dbReference type="GO" id="GO:0008270">
    <property type="term" value="F:zinc ion binding"/>
    <property type="evidence" value="ECO:0007669"/>
    <property type="project" value="UniProtKB-KW"/>
</dbReference>
<dbReference type="InterPro" id="IPR027417">
    <property type="entry name" value="P-loop_NTPase"/>
</dbReference>
<dbReference type="SUPFAM" id="SSF52540">
    <property type="entry name" value="P-loop containing nucleoside triphosphate hydrolases"/>
    <property type="match status" value="1"/>
</dbReference>
<sequence>MTVDTPQDVEPWVPLGAIYEESLQDLFEPSEPVVFIAVMGMTGAGKSTFISHCTDEEVAISEPGALQSCTQEVRIHRCKHFSPHANVYLVDTPGFDDTNRKDTDILKEIATWLTETYKHKIRLRGILYLHRISDNRMGGCARRNLSMFKKLCGHEGIKSVIFLTTFWEKVDESDGDSREEALKTTDDFWGFFVRRGARVRRHWNNRDSALSAIQEFVPVGADKPPEEMKMAIQTEMVDSGKNLDQTSAGQELQSELQKEREKMQQEMKERELEMKEAIASKDKELIEILRQEQEKQAEDFKRRDMELQELKISMERMHEEKIQRLEARLLQQQNENREHREETDRMYRRYQEELQWLRGERDNYASRMDGLSQQISDLKNDRSARQEADTNQTCPACHETFISTSQLFEHIQGEHPLNAEEEEYEDEYAEQPSDGIHHQVDPYLTCLTCEEDFYDRDDLFEHIEDFQHGIDLVTGKPEPYTRPARFRPWKDNWWTNCLACGKYFSDRNDLFEHIEALQHGRDINTGKPEPYRRAAKSKAARGKNWRY</sequence>
<feature type="compositionally biased region" description="Basic residues" evidence="3">
    <location>
        <begin position="533"/>
        <end position="547"/>
    </location>
</feature>
<evidence type="ECO:0000256" key="1">
    <source>
        <dbReference type="PROSITE-ProRule" id="PRU00042"/>
    </source>
</evidence>
<accession>A0A8H6QAM7</accession>
<evidence type="ECO:0000313" key="5">
    <source>
        <dbReference type="EMBL" id="KAF7168904.1"/>
    </source>
</evidence>
<dbReference type="Proteomes" id="UP000654922">
    <property type="component" value="Unassembled WGS sequence"/>
</dbReference>
<dbReference type="InterPro" id="IPR041661">
    <property type="entry name" value="ZN622/Rei1/Reh1_Znf-C2H2"/>
</dbReference>
<keyword evidence="2" id="KW-0175">Coiled coil</keyword>